<evidence type="ECO:0000313" key="1">
    <source>
        <dbReference type="EMBL" id="KRY26316.1"/>
    </source>
</evidence>
<reference evidence="1 2" key="1">
    <citation type="submission" date="2015-01" db="EMBL/GenBank/DDBJ databases">
        <title>Evolution of Trichinella species and genotypes.</title>
        <authorList>
            <person name="Korhonen P.K."/>
            <person name="Edoardo P."/>
            <person name="Giuseppe L.R."/>
            <person name="Gasser R.B."/>
        </authorList>
    </citation>
    <scope>NUCLEOTIDE SEQUENCE [LARGE SCALE GENOMIC DNA]</scope>
    <source>
        <strain evidence="1">ISS120</strain>
    </source>
</reference>
<dbReference type="EMBL" id="JYDI01001864">
    <property type="protein sequence ID" value="KRY26316.1"/>
    <property type="molecule type" value="Genomic_DNA"/>
</dbReference>
<dbReference type="Proteomes" id="UP000054653">
    <property type="component" value="Unassembled WGS sequence"/>
</dbReference>
<proteinExistence type="predicted"/>
<comment type="caution">
    <text evidence="1">The sequence shown here is derived from an EMBL/GenBank/DDBJ whole genome shotgun (WGS) entry which is preliminary data.</text>
</comment>
<sequence length="36" mass="4309">MLYYKNGNQEQFLLDETSLFYGKRITYTCMVVENVP</sequence>
<dbReference type="AlphaFoldDB" id="A0A0V1APU5"/>
<organism evidence="1 2">
    <name type="scientific">Trichinella britovi</name>
    <name type="common">Parasitic roundworm</name>
    <dbReference type="NCBI Taxonomy" id="45882"/>
    <lineage>
        <taxon>Eukaryota</taxon>
        <taxon>Metazoa</taxon>
        <taxon>Ecdysozoa</taxon>
        <taxon>Nematoda</taxon>
        <taxon>Enoplea</taxon>
        <taxon>Dorylaimia</taxon>
        <taxon>Trichinellida</taxon>
        <taxon>Trichinellidae</taxon>
        <taxon>Trichinella</taxon>
    </lineage>
</organism>
<accession>A0A0V1APU5</accession>
<gene>
    <name evidence="1" type="ORF">T03_14405</name>
</gene>
<evidence type="ECO:0000313" key="2">
    <source>
        <dbReference type="Proteomes" id="UP000054653"/>
    </source>
</evidence>
<keyword evidence="2" id="KW-1185">Reference proteome</keyword>
<protein>
    <submittedName>
        <fullName evidence="1">Uncharacterized protein</fullName>
    </submittedName>
</protein>
<name>A0A0V1APU5_TRIBR</name>